<feature type="non-terminal residue" evidence="1">
    <location>
        <position position="52"/>
    </location>
</feature>
<feature type="non-terminal residue" evidence="1">
    <location>
        <position position="1"/>
    </location>
</feature>
<keyword evidence="2" id="KW-1185">Reference proteome</keyword>
<gene>
    <name evidence="1" type="ORF">Bpfe_013229</name>
</gene>
<organism evidence="1 2">
    <name type="scientific">Biomphalaria pfeifferi</name>
    <name type="common">Bloodfluke planorb</name>
    <name type="synonym">Freshwater snail</name>
    <dbReference type="NCBI Taxonomy" id="112525"/>
    <lineage>
        <taxon>Eukaryota</taxon>
        <taxon>Metazoa</taxon>
        <taxon>Spiralia</taxon>
        <taxon>Lophotrochozoa</taxon>
        <taxon>Mollusca</taxon>
        <taxon>Gastropoda</taxon>
        <taxon>Heterobranchia</taxon>
        <taxon>Euthyneura</taxon>
        <taxon>Panpulmonata</taxon>
        <taxon>Hygrophila</taxon>
        <taxon>Lymnaeoidea</taxon>
        <taxon>Planorbidae</taxon>
        <taxon>Biomphalaria</taxon>
    </lineage>
</organism>
<proteinExistence type="predicted"/>
<dbReference type="AlphaFoldDB" id="A0AAD8FA68"/>
<protein>
    <submittedName>
        <fullName evidence="1">Zonadhesin</fullName>
    </submittedName>
</protein>
<evidence type="ECO:0000313" key="2">
    <source>
        <dbReference type="Proteomes" id="UP001233172"/>
    </source>
</evidence>
<comment type="caution">
    <text evidence="1">The sequence shown here is derived from an EMBL/GenBank/DDBJ whole genome shotgun (WGS) entry which is preliminary data.</text>
</comment>
<reference evidence="1" key="1">
    <citation type="journal article" date="2023" name="PLoS Negl. Trop. Dis.">
        <title>A genome sequence for Biomphalaria pfeifferi, the major vector snail for the human-infecting parasite Schistosoma mansoni.</title>
        <authorList>
            <person name="Bu L."/>
            <person name="Lu L."/>
            <person name="Laidemitt M.R."/>
            <person name="Zhang S.M."/>
            <person name="Mutuku M."/>
            <person name="Mkoji G."/>
            <person name="Steinauer M."/>
            <person name="Loker E.S."/>
        </authorList>
    </citation>
    <scope>NUCLEOTIDE SEQUENCE</scope>
    <source>
        <strain evidence="1">KasaAsao</strain>
    </source>
</reference>
<accession>A0AAD8FA68</accession>
<dbReference type="EMBL" id="JASAOG010000055">
    <property type="protein sequence ID" value="KAK0057422.1"/>
    <property type="molecule type" value="Genomic_DNA"/>
</dbReference>
<reference evidence="1" key="2">
    <citation type="submission" date="2023-04" db="EMBL/GenBank/DDBJ databases">
        <authorList>
            <person name="Bu L."/>
            <person name="Lu L."/>
            <person name="Laidemitt M.R."/>
            <person name="Zhang S.M."/>
            <person name="Mutuku M."/>
            <person name="Mkoji G."/>
            <person name="Steinauer M."/>
            <person name="Loker E.S."/>
        </authorList>
    </citation>
    <scope>NUCLEOTIDE SEQUENCE</scope>
    <source>
        <strain evidence="1">KasaAsao</strain>
        <tissue evidence="1">Whole Snail</tissue>
    </source>
</reference>
<sequence length="52" mass="5669">LTTELMYCYQDDVCNGQLVSSQVMNISNCCTEGFAGSWGSQMSTYGCTPCKI</sequence>
<name>A0AAD8FA68_BIOPF</name>
<evidence type="ECO:0000313" key="1">
    <source>
        <dbReference type="EMBL" id="KAK0057422.1"/>
    </source>
</evidence>
<dbReference type="Proteomes" id="UP001233172">
    <property type="component" value="Unassembled WGS sequence"/>
</dbReference>